<protein>
    <submittedName>
        <fullName evidence="2">PPC domain-containing DNA-binding protein</fullName>
    </submittedName>
</protein>
<dbReference type="PROSITE" id="PS51742">
    <property type="entry name" value="PPC"/>
    <property type="match status" value="1"/>
</dbReference>
<evidence type="ECO:0000313" key="3">
    <source>
        <dbReference type="Proteomes" id="UP001365846"/>
    </source>
</evidence>
<sequence>MTATDATRFIRTDSGYLMVLRQGDDVFAHLTGLMRGMDIPSASLVGLGFGHATFGFWDAQQRRFDPRRFENVEIGSLVGSLAWKDGEPLPHLHAVACDSSFAAYGGHLLALEVGTGSMELTITLHPHRLERRTDGRTGANVLDLCGVSTSGRVAPGSPGSPASRCPA</sequence>
<keyword evidence="2" id="KW-0238">DNA-binding</keyword>
<dbReference type="CDD" id="cd11378">
    <property type="entry name" value="DUF296"/>
    <property type="match status" value="1"/>
</dbReference>
<proteinExistence type="predicted"/>
<gene>
    <name evidence="2" type="ORF">WKW77_24130</name>
</gene>
<dbReference type="PANTHER" id="PTHR34988">
    <property type="entry name" value="PROTEIN, PUTATIVE-RELATED"/>
    <property type="match status" value="1"/>
</dbReference>
<dbReference type="SUPFAM" id="SSF117856">
    <property type="entry name" value="AF0104/ALDC/Ptd012-like"/>
    <property type="match status" value="1"/>
</dbReference>
<dbReference type="Pfam" id="PF03479">
    <property type="entry name" value="PCC"/>
    <property type="match status" value="1"/>
</dbReference>
<evidence type="ECO:0000259" key="1">
    <source>
        <dbReference type="PROSITE" id="PS51742"/>
    </source>
</evidence>
<organism evidence="2 3">
    <name type="scientific">Variovorax ureilyticus</name>
    <dbReference type="NCBI Taxonomy" id="1836198"/>
    <lineage>
        <taxon>Bacteria</taxon>
        <taxon>Pseudomonadati</taxon>
        <taxon>Pseudomonadota</taxon>
        <taxon>Betaproteobacteria</taxon>
        <taxon>Burkholderiales</taxon>
        <taxon>Comamonadaceae</taxon>
        <taxon>Variovorax</taxon>
    </lineage>
</organism>
<dbReference type="Proteomes" id="UP001365846">
    <property type="component" value="Unassembled WGS sequence"/>
</dbReference>
<name>A0ABU8VL37_9BURK</name>
<dbReference type="Gene3D" id="3.30.1330.80">
    <property type="entry name" value="Hypothetical protein, similar to alpha- acetolactate decarboxylase, domain 2"/>
    <property type="match status" value="1"/>
</dbReference>
<reference evidence="2 3" key="1">
    <citation type="submission" date="2024-03" db="EMBL/GenBank/DDBJ databases">
        <title>Novel species of the genus Variovorax.</title>
        <authorList>
            <person name="Liu Q."/>
            <person name="Xin Y.-H."/>
        </authorList>
    </citation>
    <scope>NUCLEOTIDE SEQUENCE [LARGE SCALE GENOMIC DNA]</scope>
    <source>
        <strain evidence="2 3">KACC 18899</strain>
    </source>
</reference>
<dbReference type="PANTHER" id="PTHR34988:SF1">
    <property type="entry name" value="DNA-BINDING PROTEIN"/>
    <property type="match status" value="1"/>
</dbReference>
<dbReference type="EMBL" id="JBBKZU010000011">
    <property type="protein sequence ID" value="MEJ8814196.1"/>
    <property type="molecule type" value="Genomic_DNA"/>
</dbReference>
<keyword evidence="3" id="KW-1185">Reference proteome</keyword>
<evidence type="ECO:0000313" key="2">
    <source>
        <dbReference type="EMBL" id="MEJ8814196.1"/>
    </source>
</evidence>
<dbReference type="InterPro" id="IPR005175">
    <property type="entry name" value="PPC_dom"/>
</dbReference>
<dbReference type="GO" id="GO:0003677">
    <property type="term" value="F:DNA binding"/>
    <property type="evidence" value="ECO:0007669"/>
    <property type="project" value="UniProtKB-KW"/>
</dbReference>
<dbReference type="RefSeq" id="WP_340359419.1">
    <property type="nucleotide sequence ID" value="NZ_JBBKZU010000011.1"/>
</dbReference>
<accession>A0ABU8VL37</accession>
<feature type="domain" description="PPC" evidence="1">
    <location>
        <begin position="10"/>
        <end position="145"/>
    </location>
</feature>
<comment type="caution">
    <text evidence="2">The sequence shown here is derived from an EMBL/GenBank/DDBJ whole genome shotgun (WGS) entry which is preliminary data.</text>
</comment>